<dbReference type="Gene3D" id="1.10.10.10">
    <property type="entry name" value="Winged helix-like DNA-binding domain superfamily/Winged helix DNA-binding domain"/>
    <property type="match status" value="1"/>
</dbReference>
<keyword evidence="2" id="KW-0238">DNA-binding</keyword>
<dbReference type="PRINTS" id="PR00037">
    <property type="entry name" value="HTHLACR"/>
</dbReference>
<keyword evidence="1" id="KW-0805">Transcription regulation</keyword>
<dbReference type="PANTHER" id="PTHR30363">
    <property type="entry name" value="HTH-TYPE TRANSCRIPTIONAL REGULATOR SRLR-RELATED"/>
    <property type="match status" value="1"/>
</dbReference>
<keyword evidence="3" id="KW-0804">Transcription</keyword>
<reference evidence="5 6" key="1">
    <citation type="submission" date="2018-11" db="EMBL/GenBank/DDBJ databases">
        <title>Sequencing the genomes of 1000 actinobacteria strains.</title>
        <authorList>
            <person name="Klenk H.-P."/>
        </authorList>
    </citation>
    <scope>NUCLEOTIDE SEQUENCE [LARGE SCALE GENOMIC DNA]</scope>
    <source>
        <strain evidence="5 6">DSM 13521</strain>
    </source>
</reference>
<dbReference type="EMBL" id="RKHQ01000002">
    <property type="protein sequence ID" value="ROR93969.1"/>
    <property type="molecule type" value="Genomic_DNA"/>
</dbReference>
<evidence type="ECO:0000313" key="6">
    <source>
        <dbReference type="Proteomes" id="UP000275356"/>
    </source>
</evidence>
<protein>
    <submittedName>
        <fullName evidence="5">DeoR family transcriptional regulator</fullName>
    </submittedName>
</protein>
<dbReference type="SUPFAM" id="SSF46785">
    <property type="entry name" value="Winged helix' DNA-binding domain"/>
    <property type="match status" value="1"/>
</dbReference>
<evidence type="ECO:0000256" key="1">
    <source>
        <dbReference type="ARBA" id="ARBA00023015"/>
    </source>
</evidence>
<feature type="domain" description="HTH deoR-type" evidence="4">
    <location>
        <begin position="27"/>
        <end position="82"/>
    </location>
</feature>
<accession>A0A3N2D2J0</accession>
<evidence type="ECO:0000313" key="5">
    <source>
        <dbReference type="EMBL" id="ROR93969.1"/>
    </source>
</evidence>
<dbReference type="GO" id="GO:0003677">
    <property type="term" value="F:DNA binding"/>
    <property type="evidence" value="ECO:0007669"/>
    <property type="project" value="UniProtKB-KW"/>
</dbReference>
<comment type="caution">
    <text evidence="5">The sequence shown here is derived from an EMBL/GenBank/DDBJ whole genome shotgun (WGS) entry which is preliminary data.</text>
</comment>
<dbReference type="PROSITE" id="PS51000">
    <property type="entry name" value="HTH_DEOR_2"/>
    <property type="match status" value="1"/>
</dbReference>
<dbReference type="InterPro" id="IPR001034">
    <property type="entry name" value="DeoR_HTH"/>
</dbReference>
<dbReference type="SMART" id="SM00420">
    <property type="entry name" value="HTH_DEOR"/>
    <property type="match status" value="1"/>
</dbReference>
<dbReference type="InterPro" id="IPR014036">
    <property type="entry name" value="DeoR-like_C"/>
</dbReference>
<evidence type="ECO:0000256" key="3">
    <source>
        <dbReference type="ARBA" id="ARBA00023163"/>
    </source>
</evidence>
<dbReference type="Pfam" id="PF00455">
    <property type="entry name" value="DeoRC"/>
    <property type="match status" value="1"/>
</dbReference>
<dbReference type="InterPro" id="IPR050313">
    <property type="entry name" value="Carb_Metab_HTH_regulators"/>
</dbReference>
<dbReference type="PROSITE" id="PS00894">
    <property type="entry name" value="HTH_DEOR_1"/>
    <property type="match status" value="1"/>
</dbReference>
<keyword evidence="6" id="KW-1185">Reference proteome</keyword>
<dbReference type="SMART" id="SM01134">
    <property type="entry name" value="DeoRC"/>
    <property type="match status" value="1"/>
</dbReference>
<dbReference type="Proteomes" id="UP000275356">
    <property type="component" value="Unassembled WGS sequence"/>
</dbReference>
<dbReference type="InterPro" id="IPR036390">
    <property type="entry name" value="WH_DNA-bd_sf"/>
</dbReference>
<sequence length="275" mass="29106">MAELGAAPRVPIPAFDAVPVYPRTVHASQRREAILAAVFARGTVLTRDLAAQLNVSEVTIRNDFEALEKQGRVARVHGGVTMSEVPLMGFAARSGQNVEAKQRISAAAARLISDGSTIILDSGTTIFELARQLPTVSDLVVLTPGINIALALMEVSGVHVRLLGGRVAPGIAATVGSARQQGIEGEIAHLAFLGAGAIDADHDVVEGSLDIAESKRTLAGTARRRVLLADSTKWFTFDRHKVMNVADFDTVITDDAMPESTREAIRATGTELIVA</sequence>
<dbReference type="OrthoDB" id="7688673at2"/>
<organism evidence="5 6">
    <name type="scientific">Salana multivorans</name>
    <dbReference type="NCBI Taxonomy" id="120377"/>
    <lineage>
        <taxon>Bacteria</taxon>
        <taxon>Bacillati</taxon>
        <taxon>Actinomycetota</taxon>
        <taxon>Actinomycetes</taxon>
        <taxon>Micrococcales</taxon>
        <taxon>Beutenbergiaceae</taxon>
        <taxon>Salana</taxon>
    </lineage>
</organism>
<dbReference type="InterPro" id="IPR018356">
    <property type="entry name" value="Tscrpt_reg_HTH_DeoR_CS"/>
</dbReference>
<dbReference type="GO" id="GO:0003700">
    <property type="term" value="F:DNA-binding transcription factor activity"/>
    <property type="evidence" value="ECO:0007669"/>
    <property type="project" value="InterPro"/>
</dbReference>
<evidence type="ECO:0000259" key="4">
    <source>
        <dbReference type="PROSITE" id="PS51000"/>
    </source>
</evidence>
<gene>
    <name evidence="5" type="ORF">EDD28_3398</name>
</gene>
<dbReference type="SUPFAM" id="SSF100950">
    <property type="entry name" value="NagB/RpiA/CoA transferase-like"/>
    <property type="match status" value="1"/>
</dbReference>
<dbReference type="AlphaFoldDB" id="A0A3N2D2J0"/>
<dbReference type="InterPro" id="IPR036388">
    <property type="entry name" value="WH-like_DNA-bd_sf"/>
</dbReference>
<dbReference type="PANTHER" id="PTHR30363:SF44">
    <property type="entry name" value="AGA OPERON TRANSCRIPTIONAL REPRESSOR-RELATED"/>
    <property type="match status" value="1"/>
</dbReference>
<name>A0A3N2D2J0_9MICO</name>
<proteinExistence type="predicted"/>
<dbReference type="Pfam" id="PF08220">
    <property type="entry name" value="HTH_DeoR"/>
    <property type="match status" value="1"/>
</dbReference>
<dbReference type="InterPro" id="IPR037171">
    <property type="entry name" value="NagB/RpiA_transferase-like"/>
</dbReference>
<dbReference type="RefSeq" id="WP_123740839.1">
    <property type="nucleotide sequence ID" value="NZ_CALFQU010000045.1"/>
</dbReference>
<evidence type="ECO:0000256" key="2">
    <source>
        <dbReference type="ARBA" id="ARBA00023125"/>
    </source>
</evidence>
<dbReference type="Gene3D" id="3.40.50.1360">
    <property type="match status" value="1"/>
</dbReference>